<organism evidence="6 7">
    <name type="scientific">Clostridium beijerinckii</name>
    <name type="common">Clostridium MP</name>
    <dbReference type="NCBI Taxonomy" id="1520"/>
    <lineage>
        <taxon>Bacteria</taxon>
        <taxon>Bacillati</taxon>
        <taxon>Bacillota</taxon>
        <taxon>Clostridia</taxon>
        <taxon>Eubacteriales</taxon>
        <taxon>Clostridiaceae</taxon>
        <taxon>Clostridium</taxon>
    </lineage>
</organism>
<dbReference type="InterPro" id="IPR017896">
    <property type="entry name" value="4Fe4S_Fe-S-bd"/>
</dbReference>
<name>A0A0B5QQJ7_CLOBE</name>
<dbReference type="PROSITE" id="PS51379">
    <property type="entry name" value="4FE4S_FER_2"/>
    <property type="match status" value="1"/>
</dbReference>
<evidence type="ECO:0000313" key="7">
    <source>
        <dbReference type="Proteomes" id="UP000031866"/>
    </source>
</evidence>
<dbReference type="AlphaFoldDB" id="A0A0B5QQJ7"/>
<dbReference type="OrthoDB" id="9813995at2"/>
<keyword evidence="3" id="KW-0411">Iron-sulfur</keyword>
<dbReference type="GO" id="GO:0009055">
    <property type="term" value="F:electron transfer activity"/>
    <property type="evidence" value="ECO:0007669"/>
    <property type="project" value="InterPro"/>
</dbReference>
<evidence type="ECO:0000256" key="3">
    <source>
        <dbReference type="ARBA" id="ARBA00023014"/>
    </source>
</evidence>
<feature type="domain" description="4Fe-4S ferredoxin-type" evidence="5">
    <location>
        <begin position="190"/>
        <end position="218"/>
    </location>
</feature>
<evidence type="ECO:0000259" key="4">
    <source>
        <dbReference type="PROSITE" id="PS50902"/>
    </source>
</evidence>
<dbReference type="EMBL" id="CP010086">
    <property type="protein sequence ID" value="AJH00567.1"/>
    <property type="molecule type" value="Genomic_DNA"/>
</dbReference>
<dbReference type="SUPFAM" id="SSF54862">
    <property type="entry name" value="4Fe-4S ferredoxins"/>
    <property type="match status" value="1"/>
</dbReference>
<sequence length="288" mass="33249">MKSVIIYYFSGTGNTELVANMVKEGFTNYKYKVSVVKIEDVLKKNLEIDVEKYDLVGIGCQVIGFGIPNIVYKFINSMPKVLHKKMFIFRTAGGVAPINYNSSRPIIRKLSKKGYEVFYERIFSISSNWIDKFDDIIIKKLYEATIKKVAIMCNEVINGESRMLKTGICLKVLMIGVMSITRWIFPLLGKDLSVNESCTHCGLCIRNCPTRNIYESNGKIKFNFSCCSCMRCVYSCPKMAINYRFFTFFRISDGYNIKKNIGQPLNEMKMNSKRVPRFYYNYISNDTM</sequence>
<dbReference type="PROSITE" id="PS00201">
    <property type="entry name" value="FLAVODOXIN"/>
    <property type="match status" value="1"/>
</dbReference>
<accession>A0A0B5QQJ7</accession>
<dbReference type="Pfam" id="PF13237">
    <property type="entry name" value="Fer4_10"/>
    <property type="match status" value="1"/>
</dbReference>
<dbReference type="InterPro" id="IPR047964">
    <property type="entry name" value="EFR1-like"/>
</dbReference>
<dbReference type="GO" id="GO:0016651">
    <property type="term" value="F:oxidoreductase activity, acting on NAD(P)H"/>
    <property type="evidence" value="ECO:0007669"/>
    <property type="project" value="UniProtKB-ARBA"/>
</dbReference>
<dbReference type="GO" id="GO:0010181">
    <property type="term" value="F:FMN binding"/>
    <property type="evidence" value="ECO:0007669"/>
    <property type="project" value="InterPro"/>
</dbReference>
<dbReference type="InterPro" id="IPR008254">
    <property type="entry name" value="Flavodoxin/NO_synth"/>
</dbReference>
<evidence type="ECO:0000313" key="6">
    <source>
        <dbReference type="EMBL" id="AJH00567.1"/>
    </source>
</evidence>
<dbReference type="InterPro" id="IPR026816">
    <property type="entry name" value="Flavodoxin_dom"/>
</dbReference>
<reference evidence="7" key="1">
    <citation type="submission" date="2014-12" db="EMBL/GenBank/DDBJ databases">
        <title>Genome sequence of Clostridium beijerinckii strain 59B.</title>
        <authorList>
            <person name="Little G.T."/>
            <person name="Minton N.P."/>
        </authorList>
    </citation>
    <scope>NUCLEOTIDE SEQUENCE [LARGE SCALE GENOMIC DNA]</scope>
    <source>
        <strain evidence="7">59B</strain>
    </source>
</reference>
<feature type="domain" description="Flavodoxin-like" evidence="4">
    <location>
        <begin position="4"/>
        <end position="150"/>
    </location>
</feature>
<evidence type="ECO:0000256" key="2">
    <source>
        <dbReference type="ARBA" id="ARBA00023004"/>
    </source>
</evidence>
<dbReference type="NCBIfam" id="NF038196">
    <property type="entry name" value="ferrodoxin_EFR1"/>
    <property type="match status" value="1"/>
</dbReference>
<dbReference type="STRING" id="1520.LF65_04021"/>
<keyword evidence="1" id="KW-0479">Metal-binding</keyword>
<protein>
    <submittedName>
        <fullName evidence="6">4Fe-4S ferredoxin</fullName>
    </submittedName>
</protein>
<dbReference type="InterPro" id="IPR029039">
    <property type="entry name" value="Flavoprotein-like_sf"/>
</dbReference>
<gene>
    <name evidence="6" type="ORF">LF65_04021</name>
</gene>
<dbReference type="GO" id="GO:0051536">
    <property type="term" value="F:iron-sulfur cluster binding"/>
    <property type="evidence" value="ECO:0007669"/>
    <property type="project" value="UniProtKB-KW"/>
</dbReference>
<proteinExistence type="predicted"/>
<dbReference type="Proteomes" id="UP000031866">
    <property type="component" value="Chromosome"/>
</dbReference>
<dbReference type="Pfam" id="PF12724">
    <property type="entry name" value="Flavodoxin_5"/>
    <property type="match status" value="1"/>
</dbReference>
<dbReference type="GO" id="GO:0046872">
    <property type="term" value="F:metal ion binding"/>
    <property type="evidence" value="ECO:0007669"/>
    <property type="project" value="UniProtKB-KW"/>
</dbReference>
<dbReference type="RefSeq" id="WP_041898409.1">
    <property type="nucleotide sequence ID" value="NZ_CP010086.2"/>
</dbReference>
<keyword evidence="2" id="KW-0408">Iron</keyword>
<dbReference type="KEGG" id="cbei:LF65_04021"/>
<dbReference type="PROSITE" id="PS50902">
    <property type="entry name" value="FLAVODOXIN_LIKE"/>
    <property type="match status" value="1"/>
</dbReference>
<dbReference type="InterPro" id="IPR017900">
    <property type="entry name" value="4Fe4S_Fe_S_CS"/>
</dbReference>
<evidence type="ECO:0000256" key="1">
    <source>
        <dbReference type="ARBA" id="ARBA00022723"/>
    </source>
</evidence>
<dbReference type="Gene3D" id="3.30.70.20">
    <property type="match status" value="1"/>
</dbReference>
<dbReference type="SUPFAM" id="SSF52218">
    <property type="entry name" value="Flavoproteins"/>
    <property type="match status" value="1"/>
</dbReference>
<evidence type="ECO:0000259" key="5">
    <source>
        <dbReference type="PROSITE" id="PS51379"/>
    </source>
</evidence>
<dbReference type="Gene3D" id="3.40.50.360">
    <property type="match status" value="1"/>
</dbReference>
<dbReference type="PROSITE" id="PS00198">
    <property type="entry name" value="4FE4S_FER_1"/>
    <property type="match status" value="1"/>
</dbReference>
<dbReference type="InterPro" id="IPR001226">
    <property type="entry name" value="Flavodoxin_CS"/>
</dbReference>